<dbReference type="Gene3D" id="3.40.50.2000">
    <property type="entry name" value="Glycogen Phosphorylase B"/>
    <property type="match status" value="2"/>
</dbReference>
<keyword evidence="4 10" id="KW-0808">Transferase</keyword>
<dbReference type="InterPro" id="IPR007235">
    <property type="entry name" value="Glyco_trans_28_C"/>
</dbReference>
<dbReference type="CDD" id="cd03785">
    <property type="entry name" value="GT28_MurG"/>
    <property type="match status" value="1"/>
</dbReference>
<comment type="caution">
    <text evidence="13">The sequence shown here is derived from an EMBL/GenBank/DDBJ whole genome shotgun (WGS) entry which is preliminary data.</text>
</comment>
<dbReference type="Pfam" id="PF04101">
    <property type="entry name" value="Glyco_tran_28_C"/>
    <property type="match status" value="1"/>
</dbReference>
<reference evidence="13 14" key="1">
    <citation type="submission" date="2010-12" db="EMBL/GenBank/DDBJ databases">
        <authorList>
            <person name="Muzny D."/>
            <person name="Qin X."/>
            <person name="Deng J."/>
            <person name="Jiang H."/>
            <person name="Liu Y."/>
            <person name="Qu J."/>
            <person name="Song X.-Z."/>
            <person name="Zhang L."/>
            <person name="Thornton R."/>
            <person name="Coyle M."/>
            <person name="Francisco L."/>
            <person name="Jackson L."/>
            <person name="Javaid M."/>
            <person name="Korchina V."/>
            <person name="Kovar C."/>
            <person name="Mata R."/>
            <person name="Mathew T."/>
            <person name="Ngo R."/>
            <person name="Nguyen L."/>
            <person name="Nguyen N."/>
            <person name="Okwuonu G."/>
            <person name="Ongeri F."/>
            <person name="Pham C."/>
            <person name="Simmons D."/>
            <person name="Wilczek-Boney K."/>
            <person name="Hale W."/>
            <person name="Jakkamsetti A."/>
            <person name="Pham P."/>
            <person name="Ruth R."/>
            <person name="San Lucas F."/>
            <person name="Warren J."/>
            <person name="Zhang J."/>
            <person name="Zhao Z."/>
            <person name="Zhou C."/>
            <person name="Zhu D."/>
            <person name="Lee S."/>
            <person name="Bess C."/>
            <person name="Blankenburg K."/>
            <person name="Forbes L."/>
            <person name="Fu Q."/>
            <person name="Gubbala S."/>
            <person name="Hirani K."/>
            <person name="Jayaseelan J.C."/>
            <person name="Lara F."/>
            <person name="Munidasa M."/>
            <person name="Palculict T."/>
            <person name="Patil S."/>
            <person name="Pu L.-L."/>
            <person name="Saada N."/>
            <person name="Tang L."/>
            <person name="Weissenberger G."/>
            <person name="Zhu Y."/>
            <person name="Hemphill L."/>
            <person name="Shang Y."/>
            <person name="Youmans B."/>
            <person name="Ayvaz T."/>
            <person name="Ross M."/>
            <person name="Santibanez J."/>
            <person name="Aqrawi P."/>
            <person name="Gross S."/>
            <person name="Joshi V."/>
            <person name="Fowler G."/>
            <person name="Nazareth L."/>
            <person name="Reid J."/>
            <person name="Worley K."/>
            <person name="Petrosino J."/>
            <person name="Highlander S."/>
            <person name="Gibbs R."/>
        </authorList>
    </citation>
    <scope>NUCLEOTIDE SEQUENCE [LARGE SCALE GENOMIC DNA]</scope>
    <source>
        <strain evidence="13 14">ATCC 51599</strain>
    </source>
</reference>
<dbReference type="GO" id="GO:0009252">
    <property type="term" value="P:peptidoglycan biosynthetic process"/>
    <property type="evidence" value="ECO:0007669"/>
    <property type="project" value="UniProtKB-UniRule"/>
</dbReference>
<evidence type="ECO:0000256" key="1">
    <source>
        <dbReference type="ARBA" id="ARBA00022475"/>
    </source>
</evidence>
<dbReference type="GO" id="GO:0005975">
    <property type="term" value="P:carbohydrate metabolic process"/>
    <property type="evidence" value="ECO:0007669"/>
    <property type="project" value="InterPro"/>
</dbReference>
<dbReference type="SUPFAM" id="SSF53756">
    <property type="entry name" value="UDP-Glycosyltransferase/glycogen phosphorylase"/>
    <property type="match status" value="1"/>
</dbReference>
<name>E7RYP6_9BURK</name>
<comment type="catalytic activity">
    <reaction evidence="10">
        <text>di-trans,octa-cis-undecaprenyl diphospho-N-acetyl-alpha-D-muramoyl-L-alanyl-D-glutamyl-meso-2,6-diaminopimeloyl-D-alanyl-D-alanine + UDP-N-acetyl-alpha-D-glucosamine = di-trans,octa-cis-undecaprenyl diphospho-[N-acetyl-alpha-D-glucosaminyl-(1-&gt;4)]-N-acetyl-alpha-D-muramoyl-L-alanyl-D-glutamyl-meso-2,6-diaminopimeloyl-D-alanyl-D-alanine + UDP + H(+)</text>
        <dbReference type="Rhea" id="RHEA:31227"/>
        <dbReference type="ChEBI" id="CHEBI:15378"/>
        <dbReference type="ChEBI" id="CHEBI:57705"/>
        <dbReference type="ChEBI" id="CHEBI:58223"/>
        <dbReference type="ChEBI" id="CHEBI:61387"/>
        <dbReference type="ChEBI" id="CHEBI:61388"/>
        <dbReference type="EC" id="2.4.1.227"/>
    </reaction>
</comment>
<proteinExistence type="inferred from homology"/>
<dbReference type="GO" id="GO:0008360">
    <property type="term" value="P:regulation of cell shape"/>
    <property type="evidence" value="ECO:0007669"/>
    <property type="project" value="UniProtKB-KW"/>
</dbReference>
<evidence type="ECO:0000313" key="14">
    <source>
        <dbReference type="Proteomes" id="UP000011021"/>
    </source>
</evidence>
<evidence type="ECO:0000256" key="4">
    <source>
        <dbReference type="ARBA" id="ARBA00022679"/>
    </source>
</evidence>
<dbReference type="Pfam" id="PF03033">
    <property type="entry name" value="Glyco_transf_28"/>
    <property type="match status" value="1"/>
</dbReference>
<keyword evidence="3 10" id="KW-0328">Glycosyltransferase</keyword>
<accession>E7RYP6</accession>
<feature type="binding site" evidence="10">
    <location>
        <position position="189"/>
    </location>
    <ligand>
        <name>UDP-N-acetyl-alpha-D-glucosamine</name>
        <dbReference type="ChEBI" id="CHEBI:57705"/>
    </ligand>
</feature>
<dbReference type="eggNOG" id="COG0707">
    <property type="taxonomic scope" value="Bacteria"/>
</dbReference>
<sequence length="355" mass="37877">MSAKRVLIMAGGTGGHIFPGLAVAEQLRERGWEIFWLGNPDGMEALLVPQHDIEMKHVHFQGFRGKGLMAKLRMPLRLHRACGEAKKAFKQVRPHVVLGMGGYVTVPGGLVARKLGVPMVLHEQNSVAGMANRFLARFAARVLVAFPGAMSRAVWVGNPVNRAISAIPAPELRYRERSGPLKVLVVGGSLGAQAFNRIIPNAFGLIEPERRPEILHQSGRAHLEELRTNYKNAAVDAQAVAFIDNMAEAYSEADLVIARAGATTVSELAAAGVASILIPYPHAVDDHQTGNARFLSETGAAILIPQTELTPSGLSSLLAHFNRPALAAMAAKARALGKPDAASIVADTCEAVARA</sequence>
<keyword evidence="7 10" id="KW-0472">Membrane</keyword>
<dbReference type="GO" id="GO:0051991">
    <property type="term" value="F:UDP-N-acetyl-D-glucosamine:N-acetylmuramoyl-L-alanyl-D-glutamyl-meso-2,6-diaminopimelyl-D-alanyl-D-alanine-diphosphoundecaprenol 4-beta-N-acetylglucosaminlytransferase activity"/>
    <property type="evidence" value="ECO:0007669"/>
    <property type="project" value="RHEA"/>
</dbReference>
<comment type="caution">
    <text evidence="10">Lacks conserved residue(s) required for the propagation of feature annotation.</text>
</comment>
<dbReference type="GO" id="GO:0005886">
    <property type="term" value="C:plasma membrane"/>
    <property type="evidence" value="ECO:0007669"/>
    <property type="project" value="UniProtKB-SubCell"/>
</dbReference>
<dbReference type="Proteomes" id="UP000011021">
    <property type="component" value="Unassembled WGS sequence"/>
</dbReference>
<evidence type="ECO:0000256" key="7">
    <source>
        <dbReference type="ARBA" id="ARBA00023136"/>
    </source>
</evidence>
<dbReference type="PANTHER" id="PTHR21015:SF22">
    <property type="entry name" value="GLYCOSYLTRANSFERASE"/>
    <property type="match status" value="1"/>
</dbReference>
<dbReference type="HAMAP" id="MF_00033">
    <property type="entry name" value="MurG"/>
    <property type="match status" value="1"/>
</dbReference>
<dbReference type="EC" id="2.4.1.227" evidence="10"/>
<feature type="binding site" evidence="10">
    <location>
        <position position="125"/>
    </location>
    <ligand>
        <name>UDP-N-acetyl-alpha-D-glucosamine</name>
        <dbReference type="ChEBI" id="CHEBI:57705"/>
    </ligand>
</feature>
<gene>
    <name evidence="10 13" type="primary">murG</name>
    <name evidence="13" type="ORF">HMPREF0551_1810</name>
</gene>
<keyword evidence="5 10" id="KW-0133">Cell shape</keyword>
<dbReference type="PANTHER" id="PTHR21015">
    <property type="entry name" value="UDP-N-ACETYLGLUCOSAMINE--N-ACETYLMURAMYL-(PENTAPEPTIDE) PYROPHOSPHORYL-UNDECAPRENOL N-ACETYLGLUCOSAMINE TRANSFERASE 1"/>
    <property type="match status" value="1"/>
</dbReference>
<feature type="domain" description="Glycosyl transferase family 28 C-terminal" evidence="12">
    <location>
        <begin position="183"/>
        <end position="342"/>
    </location>
</feature>
<keyword evidence="1 10" id="KW-1003">Cell membrane</keyword>
<comment type="pathway">
    <text evidence="10">Cell wall biogenesis; peptidoglycan biosynthesis.</text>
</comment>
<keyword evidence="9 10" id="KW-0961">Cell wall biogenesis/degradation</keyword>
<comment type="similarity">
    <text evidence="10">Belongs to the glycosyltransferase 28 family. MurG subfamily.</text>
</comment>
<comment type="function">
    <text evidence="10">Cell wall formation. Catalyzes the transfer of a GlcNAc subunit on undecaprenyl-pyrophosphoryl-MurNAc-pentapeptide (lipid intermediate I) to form undecaprenyl-pyrophosphoryl-MurNAc-(pentapeptide)GlcNAc (lipid intermediate II).</text>
</comment>
<keyword evidence="8 10" id="KW-0131">Cell cycle</keyword>
<evidence type="ECO:0000256" key="10">
    <source>
        <dbReference type="HAMAP-Rule" id="MF_00033"/>
    </source>
</evidence>
<keyword evidence="2 10" id="KW-0132">Cell division</keyword>
<dbReference type="InterPro" id="IPR004276">
    <property type="entry name" value="GlycoTrans_28_N"/>
</dbReference>
<evidence type="ECO:0000256" key="2">
    <source>
        <dbReference type="ARBA" id="ARBA00022618"/>
    </source>
</evidence>
<dbReference type="UniPathway" id="UPA00219"/>
<feature type="binding site" evidence="10">
    <location>
        <position position="243"/>
    </location>
    <ligand>
        <name>UDP-N-acetyl-alpha-D-glucosamine</name>
        <dbReference type="ChEBI" id="CHEBI:57705"/>
    </ligand>
</feature>
<evidence type="ECO:0000256" key="3">
    <source>
        <dbReference type="ARBA" id="ARBA00022676"/>
    </source>
</evidence>
<dbReference type="HOGENOM" id="CLU_037404_2_0_4"/>
<evidence type="ECO:0000313" key="13">
    <source>
        <dbReference type="EMBL" id="EFV94370.1"/>
    </source>
</evidence>
<evidence type="ECO:0000256" key="5">
    <source>
        <dbReference type="ARBA" id="ARBA00022960"/>
    </source>
</evidence>
<feature type="domain" description="Glycosyltransferase family 28 N-terminal" evidence="11">
    <location>
        <begin position="6"/>
        <end position="143"/>
    </location>
</feature>
<evidence type="ECO:0000256" key="6">
    <source>
        <dbReference type="ARBA" id="ARBA00022984"/>
    </source>
</evidence>
<evidence type="ECO:0000259" key="12">
    <source>
        <dbReference type="Pfam" id="PF04101"/>
    </source>
</evidence>
<evidence type="ECO:0000259" key="11">
    <source>
        <dbReference type="Pfam" id="PF03033"/>
    </source>
</evidence>
<organism evidence="13 14">
    <name type="scientific">Lautropia mirabilis ATCC 51599</name>
    <dbReference type="NCBI Taxonomy" id="887898"/>
    <lineage>
        <taxon>Bacteria</taxon>
        <taxon>Pseudomonadati</taxon>
        <taxon>Pseudomonadota</taxon>
        <taxon>Betaproteobacteria</taxon>
        <taxon>Burkholderiales</taxon>
        <taxon>Burkholderiaceae</taxon>
        <taxon>Lautropia</taxon>
    </lineage>
</organism>
<dbReference type="NCBIfam" id="TIGR01133">
    <property type="entry name" value="murG"/>
    <property type="match status" value="1"/>
</dbReference>
<protein>
    <recommendedName>
        <fullName evidence="10">UDP-N-acetylglucosamine--N-acetylmuramyl-(pentapeptide) pyrophosphoryl-undecaprenol N-acetylglucosamine transferase</fullName>
        <ecNumber evidence="10">2.4.1.227</ecNumber>
    </recommendedName>
    <alternativeName>
        <fullName evidence="10">Undecaprenyl-PP-MurNAc-pentapeptide-UDPGlcNAc GlcNAc transferase</fullName>
    </alternativeName>
</protein>
<dbReference type="EMBL" id="AEQP01000020">
    <property type="protein sequence ID" value="EFV94370.1"/>
    <property type="molecule type" value="Genomic_DNA"/>
</dbReference>
<dbReference type="GO" id="GO:0051301">
    <property type="term" value="P:cell division"/>
    <property type="evidence" value="ECO:0007669"/>
    <property type="project" value="UniProtKB-KW"/>
</dbReference>
<dbReference type="InterPro" id="IPR006009">
    <property type="entry name" value="GlcNAc_MurG"/>
</dbReference>
<keyword evidence="14" id="KW-1185">Reference proteome</keyword>
<feature type="binding site" evidence="10">
    <location>
        <begin position="13"/>
        <end position="15"/>
    </location>
    <ligand>
        <name>UDP-N-acetyl-alpha-D-glucosamine</name>
        <dbReference type="ChEBI" id="CHEBI:57705"/>
    </ligand>
</feature>
<dbReference type="GO" id="GO:0071555">
    <property type="term" value="P:cell wall organization"/>
    <property type="evidence" value="ECO:0007669"/>
    <property type="project" value="UniProtKB-KW"/>
</dbReference>
<dbReference type="RefSeq" id="WP_005674155.1">
    <property type="nucleotide sequence ID" value="NZ_CP146288.1"/>
</dbReference>
<comment type="subcellular location">
    <subcellularLocation>
        <location evidence="10">Cell membrane</location>
        <topology evidence="10">Peripheral membrane protein</topology>
        <orientation evidence="10">Cytoplasmic side</orientation>
    </subcellularLocation>
</comment>
<evidence type="ECO:0000256" key="9">
    <source>
        <dbReference type="ARBA" id="ARBA00023316"/>
    </source>
</evidence>
<evidence type="ECO:0000256" key="8">
    <source>
        <dbReference type="ARBA" id="ARBA00023306"/>
    </source>
</evidence>
<keyword evidence="6 10" id="KW-0573">Peptidoglycan synthesis</keyword>
<dbReference type="GO" id="GO:0050511">
    <property type="term" value="F:undecaprenyldiphospho-muramoylpentapeptide beta-N-acetylglucosaminyltransferase activity"/>
    <property type="evidence" value="ECO:0007669"/>
    <property type="project" value="UniProtKB-UniRule"/>
</dbReference>
<dbReference type="AlphaFoldDB" id="E7RYP6"/>
<dbReference type="STRING" id="887898.HMPREF0551_1810"/>
<feature type="binding site" evidence="10">
    <location>
        <position position="288"/>
    </location>
    <ligand>
        <name>UDP-N-acetyl-alpha-D-glucosamine</name>
        <dbReference type="ChEBI" id="CHEBI:57705"/>
    </ligand>
</feature>